<proteinExistence type="predicted"/>
<gene>
    <name evidence="1" type="ORF">EMELA_v1c02240</name>
</gene>
<keyword evidence="2" id="KW-1185">Reference proteome</keyword>
<dbReference type="Proteomes" id="UP000231896">
    <property type="component" value="Chromosome"/>
</dbReference>
<dbReference type="RefSeq" id="WP_028124621.1">
    <property type="nucleotide sequence ID" value="NZ_CP024964.1"/>
</dbReference>
<organism evidence="1 2">
    <name type="scientific">Mesoplasma melaleucae</name>
    <dbReference type="NCBI Taxonomy" id="81459"/>
    <lineage>
        <taxon>Bacteria</taxon>
        <taxon>Bacillati</taxon>
        <taxon>Mycoplasmatota</taxon>
        <taxon>Mollicutes</taxon>
        <taxon>Entomoplasmatales</taxon>
        <taxon>Entomoplasmataceae</taxon>
        <taxon>Mesoplasma</taxon>
    </lineage>
</organism>
<accession>A0A2K8NVJ8</accession>
<sequence>MSNIQEIKQFEIDINKLTSNKTIKLNKEAEIAIKNNITALKEMSIKGDNALNTILSSENKEITLLSIFNNSLCNLVLNKDFYLIKFKNKMVEIKNANAWKQLALKFGINKFKSINVLVVFNEDKYKFGIDEYGNQVLIEYEPDFTIDRNNYNNIIFAIGTINFENKIKKTRVLSKSELDKIKSSSPSGNSEYSPWNNFPIKMIEAKVIRDMVIRDIQFDNTKMYSFGYKLIDDEMVLSVKDEVLVEQYEEPLKQANIEQLEPIVINELLTLKQELQKAINNDINFKKIVIDYLKDNNFKISELNEEQIKHLLTLKDLNIELEELN</sequence>
<evidence type="ECO:0000313" key="1">
    <source>
        <dbReference type="EMBL" id="ATZ17797.1"/>
    </source>
</evidence>
<dbReference type="GO" id="GO:0006259">
    <property type="term" value="P:DNA metabolic process"/>
    <property type="evidence" value="ECO:0007669"/>
    <property type="project" value="InterPro"/>
</dbReference>
<dbReference type="AlphaFoldDB" id="A0A2K8NVJ8"/>
<dbReference type="EMBL" id="CP024964">
    <property type="protein sequence ID" value="ATZ17797.1"/>
    <property type="molecule type" value="Genomic_DNA"/>
</dbReference>
<protein>
    <submittedName>
        <fullName evidence="1">Uncharacterized protein</fullName>
    </submittedName>
</protein>
<dbReference type="GO" id="GO:0003677">
    <property type="term" value="F:DNA binding"/>
    <property type="evidence" value="ECO:0007669"/>
    <property type="project" value="InterPro"/>
</dbReference>
<name>A0A2K8NVJ8_9MOLU</name>
<dbReference type="Pfam" id="PF03837">
    <property type="entry name" value="RecT"/>
    <property type="match status" value="1"/>
</dbReference>
<reference evidence="1 2" key="1">
    <citation type="submission" date="2017-11" db="EMBL/GenBank/DDBJ databases">
        <title>Genome sequence of Entomoplasma melaleucae M1 (ATCC 49191).</title>
        <authorList>
            <person name="Lo W.-S."/>
            <person name="Gasparich G.E."/>
            <person name="Kuo C.-H."/>
        </authorList>
    </citation>
    <scope>NUCLEOTIDE SEQUENCE [LARGE SCALE GENOMIC DNA]</scope>
    <source>
        <strain evidence="1 2">M1</strain>
    </source>
</reference>
<dbReference type="KEGG" id="eml:EMELA_v1c02240"/>
<dbReference type="InterPro" id="IPR018330">
    <property type="entry name" value="RecT_fam"/>
</dbReference>
<evidence type="ECO:0000313" key="2">
    <source>
        <dbReference type="Proteomes" id="UP000231896"/>
    </source>
</evidence>